<dbReference type="EMBL" id="CAWUON010000152">
    <property type="protein sequence ID" value="CAK7274641.1"/>
    <property type="molecule type" value="Genomic_DNA"/>
</dbReference>
<comment type="caution">
    <text evidence="2">The sequence shown here is derived from an EMBL/GenBank/DDBJ whole genome shotgun (WGS) entry which is preliminary data.</text>
</comment>
<organism evidence="2 3">
    <name type="scientific">Sporothrix epigloea</name>
    <dbReference type="NCBI Taxonomy" id="1892477"/>
    <lineage>
        <taxon>Eukaryota</taxon>
        <taxon>Fungi</taxon>
        <taxon>Dikarya</taxon>
        <taxon>Ascomycota</taxon>
        <taxon>Pezizomycotina</taxon>
        <taxon>Sordariomycetes</taxon>
        <taxon>Sordariomycetidae</taxon>
        <taxon>Ophiostomatales</taxon>
        <taxon>Ophiostomataceae</taxon>
        <taxon>Sporothrix</taxon>
    </lineage>
</organism>
<evidence type="ECO:0000256" key="1">
    <source>
        <dbReference type="SAM" id="MobiDB-lite"/>
    </source>
</evidence>
<feature type="compositionally biased region" description="Basic and acidic residues" evidence="1">
    <location>
        <begin position="1"/>
        <end position="14"/>
    </location>
</feature>
<keyword evidence="3" id="KW-1185">Reference proteome</keyword>
<proteinExistence type="predicted"/>
<reference evidence="2 3" key="1">
    <citation type="submission" date="2024-01" db="EMBL/GenBank/DDBJ databases">
        <authorList>
            <person name="Allen C."/>
            <person name="Tagirdzhanova G."/>
        </authorList>
    </citation>
    <scope>NUCLEOTIDE SEQUENCE [LARGE SCALE GENOMIC DNA]</scope>
    <source>
        <strain evidence="2 3">CBS 119000</strain>
    </source>
</reference>
<feature type="region of interest" description="Disordered" evidence="1">
    <location>
        <begin position="1"/>
        <end position="43"/>
    </location>
</feature>
<protein>
    <submittedName>
        <fullName evidence="2">Uncharacterized protein</fullName>
    </submittedName>
</protein>
<accession>A0ABP0E253</accession>
<gene>
    <name evidence="2" type="ORF">SEPCBS119000_006276</name>
</gene>
<name>A0ABP0E253_9PEZI</name>
<evidence type="ECO:0000313" key="3">
    <source>
        <dbReference type="Proteomes" id="UP001642502"/>
    </source>
</evidence>
<sequence>MVNKMEDLKHQLREDESETASRISSNADAYTEPSLIQDQNDESWQQLAEKSSQLVLSDNDDNVGQTLANRAVEGTAAPTRPLKEIKDKPEIHLRSVDNSRLSRFEDKAHQARIILEESKDWMSWKSQLTVNLRTLGIRKIDEIALYDEPTVVAVRFFLDITISTGLCLATERIEGVLAMYQYLENMFAPEEQTTSTNVARAYHALEWKDDEKVQALLLRVENIWSEYEDYVSPLTPDGKTFQLLSMVQQKDPVIYSGLEYCLEHTWSKLSDKDILSALKTKLVSLAEK</sequence>
<evidence type="ECO:0000313" key="2">
    <source>
        <dbReference type="EMBL" id="CAK7274641.1"/>
    </source>
</evidence>
<feature type="compositionally biased region" description="Polar residues" evidence="1">
    <location>
        <begin position="20"/>
        <end position="43"/>
    </location>
</feature>
<dbReference type="Proteomes" id="UP001642502">
    <property type="component" value="Unassembled WGS sequence"/>
</dbReference>